<evidence type="ECO:0000313" key="1">
    <source>
        <dbReference type="EMBL" id="KAK2993272.1"/>
    </source>
</evidence>
<dbReference type="InterPro" id="IPR050279">
    <property type="entry name" value="Plant_def-hormone_signal"/>
</dbReference>
<dbReference type="Gene3D" id="3.30.530.20">
    <property type="match status" value="1"/>
</dbReference>
<comment type="caution">
    <text evidence="1">The sequence shown here is derived from an EMBL/GenBank/DDBJ whole genome shotgun (WGS) entry which is preliminary data.</text>
</comment>
<keyword evidence="2" id="KW-1185">Reference proteome</keyword>
<dbReference type="GO" id="GO:0004864">
    <property type="term" value="F:protein phosphatase inhibitor activity"/>
    <property type="evidence" value="ECO:0007669"/>
    <property type="project" value="TreeGrafter"/>
</dbReference>
<dbReference type="GO" id="GO:0038023">
    <property type="term" value="F:signaling receptor activity"/>
    <property type="evidence" value="ECO:0007669"/>
    <property type="project" value="TreeGrafter"/>
</dbReference>
<proteinExistence type="predicted"/>
<gene>
    <name evidence="1" type="ORF">RJ640_001054</name>
</gene>
<dbReference type="SUPFAM" id="SSF55961">
    <property type="entry name" value="Bet v1-like"/>
    <property type="match status" value="1"/>
</dbReference>
<dbReference type="Proteomes" id="UP001187471">
    <property type="component" value="Unassembled WGS sequence"/>
</dbReference>
<dbReference type="AlphaFoldDB" id="A0AA88UWC1"/>
<protein>
    <submittedName>
        <fullName evidence="1">Uncharacterized protein</fullName>
    </submittedName>
</protein>
<accession>A0AA88UWC1</accession>
<dbReference type="GO" id="GO:0005634">
    <property type="term" value="C:nucleus"/>
    <property type="evidence" value="ECO:0007669"/>
    <property type="project" value="TreeGrafter"/>
</dbReference>
<organism evidence="1 2">
    <name type="scientific">Escallonia rubra</name>
    <dbReference type="NCBI Taxonomy" id="112253"/>
    <lineage>
        <taxon>Eukaryota</taxon>
        <taxon>Viridiplantae</taxon>
        <taxon>Streptophyta</taxon>
        <taxon>Embryophyta</taxon>
        <taxon>Tracheophyta</taxon>
        <taxon>Spermatophyta</taxon>
        <taxon>Magnoliopsida</taxon>
        <taxon>eudicotyledons</taxon>
        <taxon>Gunneridae</taxon>
        <taxon>Pentapetalae</taxon>
        <taxon>asterids</taxon>
        <taxon>campanulids</taxon>
        <taxon>Escalloniales</taxon>
        <taxon>Escalloniaceae</taxon>
        <taxon>Escallonia</taxon>
    </lineage>
</organism>
<dbReference type="GO" id="GO:0009738">
    <property type="term" value="P:abscisic acid-activated signaling pathway"/>
    <property type="evidence" value="ECO:0007669"/>
    <property type="project" value="TreeGrafter"/>
</dbReference>
<dbReference type="InterPro" id="IPR023393">
    <property type="entry name" value="START-like_dom_sf"/>
</dbReference>
<dbReference type="GO" id="GO:0005737">
    <property type="term" value="C:cytoplasm"/>
    <property type="evidence" value="ECO:0007669"/>
    <property type="project" value="TreeGrafter"/>
</dbReference>
<name>A0AA88UWC1_9ASTE</name>
<dbReference type="PANTHER" id="PTHR31213">
    <property type="entry name" value="OS08G0374000 PROTEIN-RELATED"/>
    <property type="match status" value="1"/>
</dbReference>
<dbReference type="EMBL" id="JAVXUO010000334">
    <property type="protein sequence ID" value="KAK2993272.1"/>
    <property type="molecule type" value="Genomic_DNA"/>
</dbReference>
<sequence length="102" mass="11236">MPLKFKAFVFDGNKLMSKILLAAIKGVEIIVGDGGVGSIKLMGGTSQLKSMKHRVNELDKENFTFNNITNIKIVPSAEGGYFFAEIEAYIILKATLKSLKRK</sequence>
<dbReference type="PANTHER" id="PTHR31213:SF55">
    <property type="entry name" value="STRESS-INDUCED PROTEIN SAM22"/>
    <property type="match status" value="1"/>
</dbReference>
<dbReference type="GO" id="GO:0010427">
    <property type="term" value="F:abscisic acid binding"/>
    <property type="evidence" value="ECO:0007669"/>
    <property type="project" value="TreeGrafter"/>
</dbReference>
<reference evidence="1" key="1">
    <citation type="submission" date="2022-12" db="EMBL/GenBank/DDBJ databases">
        <title>Draft genome assemblies for two species of Escallonia (Escalloniales).</title>
        <authorList>
            <person name="Chanderbali A."/>
            <person name="Dervinis C."/>
            <person name="Anghel I."/>
            <person name="Soltis D."/>
            <person name="Soltis P."/>
            <person name="Zapata F."/>
        </authorList>
    </citation>
    <scope>NUCLEOTIDE SEQUENCE</scope>
    <source>
        <strain evidence="1">UCBG92.1500</strain>
        <tissue evidence="1">Leaf</tissue>
    </source>
</reference>
<evidence type="ECO:0000313" key="2">
    <source>
        <dbReference type="Proteomes" id="UP001187471"/>
    </source>
</evidence>